<feature type="domain" description="Type II secretion system protein GspF" evidence="7">
    <location>
        <begin position="43"/>
        <end position="162"/>
    </location>
</feature>
<reference evidence="8 9" key="1">
    <citation type="submission" date="2016-04" db="EMBL/GenBank/DDBJ databases">
        <title>Complete genome sequence and analysis of deep-sea sediment isolate, Amycolatopsis sp. WP1.</title>
        <authorList>
            <person name="Wang H."/>
            <person name="Chen S."/>
            <person name="Wu Q."/>
        </authorList>
    </citation>
    <scope>NUCLEOTIDE SEQUENCE [LARGE SCALE GENOMIC DNA]</scope>
    <source>
        <strain evidence="8 9">WP1</strain>
    </source>
</reference>
<evidence type="ECO:0000256" key="3">
    <source>
        <dbReference type="ARBA" id="ARBA00022692"/>
    </source>
</evidence>
<dbReference type="Pfam" id="PF00482">
    <property type="entry name" value="T2SSF"/>
    <property type="match status" value="1"/>
</dbReference>
<keyword evidence="5 6" id="KW-0472">Membrane</keyword>
<evidence type="ECO:0000256" key="4">
    <source>
        <dbReference type="ARBA" id="ARBA00022989"/>
    </source>
</evidence>
<dbReference type="PANTHER" id="PTHR35007">
    <property type="entry name" value="INTEGRAL MEMBRANE PROTEIN-RELATED"/>
    <property type="match status" value="1"/>
</dbReference>
<keyword evidence="3 6" id="KW-0812">Transmembrane</keyword>
<feature type="transmembrane region" description="Helical" evidence="6">
    <location>
        <begin position="6"/>
        <end position="24"/>
    </location>
</feature>
<protein>
    <recommendedName>
        <fullName evidence="7">Type II secretion system protein GspF domain-containing protein</fullName>
    </recommendedName>
</protein>
<evidence type="ECO:0000256" key="5">
    <source>
        <dbReference type="ARBA" id="ARBA00023136"/>
    </source>
</evidence>
<dbReference type="InterPro" id="IPR018076">
    <property type="entry name" value="T2SS_GspF_dom"/>
</dbReference>
<accession>A0A344LLA3</accession>
<evidence type="ECO:0000259" key="7">
    <source>
        <dbReference type="Pfam" id="PF00482"/>
    </source>
</evidence>
<keyword evidence="2" id="KW-1003">Cell membrane</keyword>
<sequence length="178" mass="17908">MAVLAGVGGMVVAIGLVLGMRFAARRPRVPSAADARRLAAGWDLLAAALRAGLPVPVAIRAVAAGAPDEVASALRSTAELLALGADPRDAWAAASTCADTAELARAARRTARSGSALAGVADALAERVRAAMRDQAEARAQRAGVLVTGPLGLCFLPAFLCWGVLPVLAGLAAQLTLP</sequence>
<evidence type="ECO:0000256" key="6">
    <source>
        <dbReference type="SAM" id="Phobius"/>
    </source>
</evidence>
<evidence type="ECO:0000313" key="8">
    <source>
        <dbReference type="EMBL" id="AXB48827.1"/>
    </source>
</evidence>
<keyword evidence="9" id="KW-1185">Reference proteome</keyword>
<gene>
    <name evidence="8" type="ORF">A4R43_27015</name>
</gene>
<evidence type="ECO:0000313" key="9">
    <source>
        <dbReference type="Proteomes" id="UP000250434"/>
    </source>
</evidence>
<comment type="subcellular location">
    <subcellularLocation>
        <location evidence="1">Cell membrane</location>
        <topology evidence="1">Multi-pass membrane protein</topology>
    </subcellularLocation>
</comment>
<evidence type="ECO:0000256" key="2">
    <source>
        <dbReference type="ARBA" id="ARBA00022475"/>
    </source>
</evidence>
<dbReference type="AlphaFoldDB" id="A0A344LLA3"/>
<dbReference type="KEGG" id="aab:A4R43_27015"/>
<proteinExistence type="predicted"/>
<name>A0A344LLA3_9PSEU</name>
<organism evidence="8 9">
    <name type="scientific">Amycolatopsis albispora</name>
    <dbReference type="NCBI Taxonomy" id="1804986"/>
    <lineage>
        <taxon>Bacteria</taxon>
        <taxon>Bacillati</taxon>
        <taxon>Actinomycetota</taxon>
        <taxon>Actinomycetes</taxon>
        <taxon>Pseudonocardiales</taxon>
        <taxon>Pseudonocardiaceae</taxon>
        <taxon>Amycolatopsis</taxon>
    </lineage>
</organism>
<dbReference type="PANTHER" id="PTHR35007:SF3">
    <property type="entry name" value="POSSIBLE CONSERVED ALANINE RICH MEMBRANE PROTEIN"/>
    <property type="match status" value="1"/>
</dbReference>
<dbReference type="GO" id="GO:0005886">
    <property type="term" value="C:plasma membrane"/>
    <property type="evidence" value="ECO:0007669"/>
    <property type="project" value="UniProtKB-SubCell"/>
</dbReference>
<feature type="transmembrane region" description="Helical" evidence="6">
    <location>
        <begin position="143"/>
        <end position="165"/>
    </location>
</feature>
<keyword evidence="4 6" id="KW-1133">Transmembrane helix</keyword>
<dbReference type="EMBL" id="CP015163">
    <property type="protein sequence ID" value="AXB48827.1"/>
    <property type="molecule type" value="Genomic_DNA"/>
</dbReference>
<dbReference type="Proteomes" id="UP000250434">
    <property type="component" value="Chromosome"/>
</dbReference>
<evidence type="ECO:0000256" key="1">
    <source>
        <dbReference type="ARBA" id="ARBA00004651"/>
    </source>
</evidence>